<dbReference type="PANTHER" id="PTHR43000">
    <property type="entry name" value="DTDP-D-GLUCOSE 4,6-DEHYDRATASE-RELATED"/>
    <property type="match status" value="1"/>
</dbReference>
<dbReference type="Gene3D" id="3.40.50.720">
    <property type="entry name" value="NAD(P)-binding Rossmann-like Domain"/>
    <property type="match status" value="1"/>
</dbReference>
<name>A0A1Y5RBX9_9RHOB</name>
<evidence type="ECO:0000259" key="3">
    <source>
        <dbReference type="Pfam" id="PF01370"/>
    </source>
</evidence>
<sequence>MKVLVIGGSGFVGRALIPALLNSGHDVSVLNRGNQRIEVVTQLVADRDDPAAVGLHQAAYDVVVDTSGYTKQQVEIAFSAFGPSAGRWIHLSSAAVYRETPHLPTEDDQLGGAEVWGEYGADKSEVDEFLTKRTECPIAILRPPYLYGPNNANDRETFVWSRVLSGRPVIVPGDGSAQLQFLHVQDLARIIVRFAETNFGQKAIYNVAEPETMNAETWVRKVAAASGEGVSIIHARNHAVGIAARQFFPFRDYPCALDVSRFVRDFRWDFTFSFNQGIENTFLSYDRDALVEASATTDGEKRILNT</sequence>
<evidence type="ECO:0000256" key="2">
    <source>
        <dbReference type="ARBA" id="ARBA00007637"/>
    </source>
</evidence>
<dbReference type="Proteomes" id="UP000193077">
    <property type="component" value="Unassembled WGS sequence"/>
</dbReference>
<dbReference type="InterPro" id="IPR001509">
    <property type="entry name" value="Epimerase_deHydtase"/>
</dbReference>
<dbReference type="EMBL" id="FWFO01000001">
    <property type="protein sequence ID" value="SLN13869.1"/>
    <property type="molecule type" value="Genomic_DNA"/>
</dbReference>
<evidence type="ECO:0000256" key="1">
    <source>
        <dbReference type="ARBA" id="ARBA00005125"/>
    </source>
</evidence>
<evidence type="ECO:0000313" key="4">
    <source>
        <dbReference type="EMBL" id="SLN13869.1"/>
    </source>
</evidence>
<dbReference type="AlphaFoldDB" id="A0A1Y5RBX9"/>
<proteinExistence type="inferred from homology"/>
<protein>
    <recommendedName>
        <fullName evidence="3">NAD-dependent epimerase/dehydratase domain-containing protein</fullName>
    </recommendedName>
</protein>
<keyword evidence="5" id="KW-1185">Reference proteome</keyword>
<feature type="domain" description="NAD-dependent epimerase/dehydratase" evidence="3">
    <location>
        <begin position="3"/>
        <end position="208"/>
    </location>
</feature>
<dbReference type="OrthoDB" id="9801785at2"/>
<dbReference type="SUPFAM" id="SSF51735">
    <property type="entry name" value="NAD(P)-binding Rossmann-fold domains"/>
    <property type="match status" value="1"/>
</dbReference>
<organism evidence="4 5">
    <name type="scientific">Falsiruegeria litorea R37</name>
    <dbReference type="NCBI Taxonomy" id="1200284"/>
    <lineage>
        <taxon>Bacteria</taxon>
        <taxon>Pseudomonadati</taxon>
        <taxon>Pseudomonadota</taxon>
        <taxon>Alphaproteobacteria</taxon>
        <taxon>Rhodobacterales</taxon>
        <taxon>Roseobacteraceae</taxon>
        <taxon>Falsiruegeria</taxon>
    </lineage>
</organism>
<dbReference type="RefSeq" id="WP_085793929.1">
    <property type="nucleotide sequence ID" value="NZ_FWFO01000001.1"/>
</dbReference>
<comment type="similarity">
    <text evidence="2">Belongs to the NAD(P)-dependent epimerase/dehydratase family.</text>
</comment>
<dbReference type="Pfam" id="PF01370">
    <property type="entry name" value="Epimerase"/>
    <property type="match status" value="1"/>
</dbReference>
<gene>
    <name evidence="4" type="ORF">TRL7639_00172</name>
</gene>
<evidence type="ECO:0000313" key="5">
    <source>
        <dbReference type="Proteomes" id="UP000193077"/>
    </source>
</evidence>
<comment type="pathway">
    <text evidence="1">Bacterial outer membrane biogenesis; LPS O-antigen biosynthesis.</text>
</comment>
<dbReference type="InterPro" id="IPR036291">
    <property type="entry name" value="NAD(P)-bd_dom_sf"/>
</dbReference>
<accession>A0A1Y5RBX9</accession>
<reference evidence="4 5" key="1">
    <citation type="submission" date="2017-03" db="EMBL/GenBank/DDBJ databases">
        <authorList>
            <person name="Afonso C.L."/>
            <person name="Miller P.J."/>
            <person name="Scott M.A."/>
            <person name="Spackman E."/>
            <person name="Goraichik I."/>
            <person name="Dimitrov K.M."/>
            <person name="Suarez D.L."/>
            <person name="Swayne D.E."/>
        </authorList>
    </citation>
    <scope>NUCLEOTIDE SEQUENCE [LARGE SCALE GENOMIC DNA]</scope>
    <source>
        <strain evidence="4 5">CECT 7639</strain>
    </source>
</reference>